<dbReference type="GO" id="GO:0006631">
    <property type="term" value="P:fatty acid metabolic process"/>
    <property type="evidence" value="ECO:0007669"/>
    <property type="project" value="UniProtKB-KW"/>
</dbReference>
<dbReference type="EMBL" id="JAVDXW010000001">
    <property type="protein sequence ID" value="MDR7303904.1"/>
    <property type="molecule type" value="Genomic_DNA"/>
</dbReference>
<comment type="catalytic activity">
    <reaction evidence="13">
        <text>(5Z,8Z,11Z,14Z)-eicosatetraenoyl-CoA + H2O = (5Z,8Z,11Z,14Z)-eicosatetraenoate + CoA + H(+)</text>
        <dbReference type="Rhea" id="RHEA:40151"/>
        <dbReference type="ChEBI" id="CHEBI:15377"/>
        <dbReference type="ChEBI" id="CHEBI:15378"/>
        <dbReference type="ChEBI" id="CHEBI:32395"/>
        <dbReference type="ChEBI" id="CHEBI:57287"/>
        <dbReference type="ChEBI" id="CHEBI:57368"/>
    </reaction>
    <physiologicalReaction direction="left-to-right" evidence="13">
        <dbReference type="Rhea" id="RHEA:40152"/>
    </physiologicalReaction>
</comment>
<feature type="region of interest" description="Disordered" evidence="24">
    <location>
        <begin position="1"/>
        <end position="27"/>
    </location>
</feature>
<comment type="catalytic activity">
    <reaction evidence="21">
        <text>decanoyl-CoA + H2O = decanoate + CoA + H(+)</text>
        <dbReference type="Rhea" id="RHEA:40059"/>
        <dbReference type="ChEBI" id="CHEBI:15377"/>
        <dbReference type="ChEBI" id="CHEBI:15378"/>
        <dbReference type="ChEBI" id="CHEBI:27689"/>
        <dbReference type="ChEBI" id="CHEBI:57287"/>
        <dbReference type="ChEBI" id="CHEBI:61430"/>
    </reaction>
    <physiologicalReaction direction="left-to-right" evidence="21">
        <dbReference type="Rhea" id="RHEA:40060"/>
    </physiologicalReaction>
</comment>
<evidence type="ECO:0000313" key="27">
    <source>
        <dbReference type="EMBL" id="MDR7303904.1"/>
    </source>
</evidence>
<dbReference type="InterPro" id="IPR048654">
    <property type="entry name" value="RHA1_ro05818_N"/>
</dbReference>
<feature type="domain" description="Thioesterase" evidence="25">
    <location>
        <begin position="130"/>
        <end position="189"/>
    </location>
</feature>
<comment type="subcellular location">
    <subcellularLocation>
        <location evidence="3">Cell projection</location>
        <location evidence="3">Ruffle membrane</location>
    </subcellularLocation>
    <subcellularLocation>
        <location evidence="2">Cytoplasm</location>
    </subcellularLocation>
    <subcellularLocation>
        <location evidence="1">Membrane</location>
        <topology evidence="1">Peripheral membrane protein</topology>
    </subcellularLocation>
</comment>
<dbReference type="PANTHER" id="PTHR12418:SF19">
    <property type="entry name" value="ACYL-COENZYME A THIOESTERASE THEM4"/>
    <property type="match status" value="1"/>
</dbReference>
<comment type="similarity">
    <text evidence="15">Belongs to the THEM4/THEM5 thioesterase family.</text>
</comment>
<dbReference type="GO" id="GO:0016020">
    <property type="term" value="C:membrane"/>
    <property type="evidence" value="ECO:0007669"/>
    <property type="project" value="UniProtKB-SubCell"/>
</dbReference>
<evidence type="ECO:0000256" key="13">
    <source>
        <dbReference type="ARBA" id="ARBA00035852"/>
    </source>
</evidence>
<evidence type="ECO:0000256" key="19">
    <source>
        <dbReference type="ARBA" id="ARBA00047588"/>
    </source>
</evidence>
<keyword evidence="7" id="KW-0378">Hydrolase</keyword>
<evidence type="ECO:0000259" key="25">
    <source>
        <dbReference type="Pfam" id="PF03061"/>
    </source>
</evidence>
<evidence type="ECO:0000256" key="18">
    <source>
        <dbReference type="ARBA" id="ARBA00043210"/>
    </source>
</evidence>
<evidence type="ECO:0000256" key="3">
    <source>
        <dbReference type="ARBA" id="ARBA00004632"/>
    </source>
</evidence>
<evidence type="ECO:0000256" key="4">
    <source>
        <dbReference type="ARBA" id="ARBA00022475"/>
    </source>
</evidence>
<evidence type="ECO:0000256" key="16">
    <source>
        <dbReference type="ARBA" id="ARBA00038848"/>
    </source>
</evidence>
<evidence type="ECO:0000256" key="17">
    <source>
        <dbReference type="ARBA" id="ARBA00040123"/>
    </source>
</evidence>
<proteinExistence type="inferred from homology"/>
<feature type="domain" description="RHA1-ro05818 N-terminal helical" evidence="26">
    <location>
        <begin position="20"/>
        <end position="77"/>
    </location>
</feature>
<dbReference type="GO" id="GO:0005737">
    <property type="term" value="C:cytoplasm"/>
    <property type="evidence" value="ECO:0007669"/>
    <property type="project" value="UniProtKB-SubCell"/>
</dbReference>
<evidence type="ECO:0000256" key="15">
    <source>
        <dbReference type="ARBA" id="ARBA00038456"/>
    </source>
</evidence>
<dbReference type="EC" id="3.1.2.2" evidence="16"/>
<evidence type="ECO:0000256" key="10">
    <source>
        <dbReference type="ARBA" id="ARBA00023098"/>
    </source>
</evidence>
<evidence type="ECO:0000256" key="1">
    <source>
        <dbReference type="ARBA" id="ARBA00004170"/>
    </source>
</evidence>
<evidence type="ECO:0000256" key="7">
    <source>
        <dbReference type="ARBA" id="ARBA00022801"/>
    </source>
</evidence>
<dbReference type="Pfam" id="PF20859">
    <property type="entry name" value="RHA1_ro05818_N"/>
    <property type="match status" value="1"/>
</dbReference>
<name>A0AAE3ZHW0_9ACTN</name>
<evidence type="ECO:0000256" key="22">
    <source>
        <dbReference type="ARBA" id="ARBA00048074"/>
    </source>
</evidence>
<reference evidence="27" key="1">
    <citation type="submission" date="2023-07" db="EMBL/GenBank/DDBJ databases">
        <title>Sequencing the genomes of 1000 actinobacteria strains.</title>
        <authorList>
            <person name="Klenk H.-P."/>
        </authorList>
    </citation>
    <scope>NUCLEOTIDE SEQUENCE</scope>
    <source>
        <strain evidence="27">DSM 45977</strain>
    </source>
</reference>
<evidence type="ECO:0000256" key="6">
    <source>
        <dbReference type="ARBA" id="ARBA00022703"/>
    </source>
</evidence>
<comment type="catalytic activity">
    <reaction evidence="14">
        <text>(9Z)-octadecenoyl-CoA + H2O = (9Z)-octadecenoate + CoA + H(+)</text>
        <dbReference type="Rhea" id="RHEA:40139"/>
        <dbReference type="ChEBI" id="CHEBI:15377"/>
        <dbReference type="ChEBI" id="CHEBI:15378"/>
        <dbReference type="ChEBI" id="CHEBI:30823"/>
        <dbReference type="ChEBI" id="CHEBI:57287"/>
        <dbReference type="ChEBI" id="CHEBI:57387"/>
    </reaction>
    <physiologicalReaction direction="left-to-right" evidence="14">
        <dbReference type="Rhea" id="RHEA:40140"/>
    </physiologicalReaction>
</comment>
<dbReference type="InterPro" id="IPR029069">
    <property type="entry name" value="HotDog_dom_sf"/>
</dbReference>
<comment type="catalytic activity">
    <reaction evidence="19">
        <text>octanoyl-CoA + H2O = octanoate + CoA + H(+)</text>
        <dbReference type="Rhea" id="RHEA:30143"/>
        <dbReference type="ChEBI" id="CHEBI:15377"/>
        <dbReference type="ChEBI" id="CHEBI:15378"/>
        <dbReference type="ChEBI" id="CHEBI:25646"/>
        <dbReference type="ChEBI" id="CHEBI:57287"/>
        <dbReference type="ChEBI" id="CHEBI:57386"/>
    </reaction>
    <physiologicalReaction direction="left-to-right" evidence="19">
        <dbReference type="Rhea" id="RHEA:30144"/>
    </physiologicalReaction>
</comment>
<keyword evidence="4" id="KW-1003">Cell membrane</keyword>
<evidence type="ECO:0000256" key="24">
    <source>
        <dbReference type="SAM" id="MobiDB-lite"/>
    </source>
</evidence>
<dbReference type="Pfam" id="PF03061">
    <property type="entry name" value="4HBT"/>
    <property type="match status" value="1"/>
</dbReference>
<evidence type="ECO:0000256" key="23">
    <source>
        <dbReference type="ARBA" id="ARBA00048180"/>
    </source>
</evidence>
<evidence type="ECO:0000256" key="8">
    <source>
        <dbReference type="ARBA" id="ARBA00022832"/>
    </source>
</evidence>
<gene>
    <name evidence="27" type="ORF">JOF55_004085</name>
</gene>
<keyword evidence="12" id="KW-0966">Cell projection</keyword>
<dbReference type="CDD" id="cd03443">
    <property type="entry name" value="PaaI_thioesterase"/>
    <property type="match status" value="1"/>
</dbReference>
<keyword evidence="11" id="KW-0472">Membrane</keyword>
<dbReference type="Gene3D" id="1.20.58.350">
    <property type="entry name" value="Thioesterase/thiol ester dehydrase-isomerase"/>
    <property type="match status" value="1"/>
</dbReference>
<dbReference type="Gene3D" id="3.10.129.10">
    <property type="entry name" value="Hotdog Thioesterase"/>
    <property type="match status" value="1"/>
</dbReference>
<comment type="caution">
    <text evidence="27">The sequence shown here is derived from an EMBL/GenBank/DDBJ whole genome shotgun (WGS) entry which is preliminary data.</text>
</comment>
<comment type="catalytic activity">
    <reaction evidence="20">
        <text>hexadecanoyl-CoA + H2O = hexadecanoate + CoA + H(+)</text>
        <dbReference type="Rhea" id="RHEA:16645"/>
        <dbReference type="ChEBI" id="CHEBI:7896"/>
        <dbReference type="ChEBI" id="CHEBI:15377"/>
        <dbReference type="ChEBI" id="CHEBI:15378"/>
        <dbReference type="ChEBI" id="CHEBI:57287"/>
        <dbReference type="ChEBI" id="CHEBI:57379"/>
        <dbReference type="EC" id="3.1.2.2"/>
    </reaction>
    <physiologicalReaction direction="left-to-right" evidence="20">
        <dbReference type="Rhea" id="RHEA:16646"/>
    </physiologicalReaction>
</comment>
<sequence>MTADVSPDTSGTRGAERPKLTAPPNNEGVDAAVAAARRVVASLLHAGDNSPAEMAEVATKLNAVADYLDEHAPAMEERMVDMWAGEGVTRHDPVAGPENTIAPPLPLAGSEDGSIQGVATLGMPYQGPPGYVHGGISALLLDHTLGVANHWSGPSGMTAELTLRYHRPTPLFEPLTVSGRQVSVDGRKIRTIGDITAGGECCVSAEGLFVTQHPPRPR</sequence>
<protein>
    <recommendedName>
        <fullName evidence="17">Acyl-coenzyme A thioesterase THEM4</fullName>
        <ecNumber evidence="16">3.1.2.2</ecNumber>
    </recommendedName>
    <alternativeName>
        <fullName evidence="18">Thioesterase superfamily member 4</fullName>
    </alternativeName>
</protein>
<accession>A0AAE3ZHW0</accession>
<evidence type="ECO:0000256" key="21">
    <source>
        <dbReference type="ARBA" id="ARBA00047969"/>
    </source>
</evidence>
<evidence type="ECO:0000256" key="2">
    <source>
        <dbReference type="ARBA" id="ARBA00004496"/>
    </source>
</evidence>
<dbReference type="RefSeq" id="WP_310276745.1">
    <property type="nucleotide sequence ID" value="NZ_JAVDXW010000001.1"/>
</dbReference>
<evidence type="ECO:0000256" key="9">
    <source>
        <dbReference type="ARBA" id="ARBA00022946"/>
    </source>
</evidence>
<comment type="catalytic activity">
    <reaction evidence="23">
        <text>tetradecanoyl-CoA + H2O = tetradecanoate + CoA + H(+)</text>
        <dbReference type="Rhea" id="RHEA:40119"/>
        <dbReference type="ChEBI" id="CHEBI:15377"/>
        <dbReference type="ChEBI" id="CHEBI:15378"/>
        <dbReference type="ChEBI" id="CHEBI:30807"/>
        <dbReference type="ChEBI" id="CHEBI:57287"/>
        <dbReference type="ChEBI" id="CHEBI:57385"/>
    </reaction>
    <physiologicalReaction direction="left-to-right" evidence="23">
        <dbReference type="Rhea" id="RHEA:40120"/>
    </physiologicalReaction>
</comment>
<evidence type="ECO:0000259" key="26">
    <source>
        <dbReference type="Pfam" id="PF20859"/>
    </source>
</evidence>
<dbReference type="SUPFAM" id="SSF54637">
    <property type="entry name" value="Thioesterase/thiol ester dehydrase-isomerase"/>
    <property type="match status" value="1"/>
</dbReference>
<dbReference type="AlphaFoldDB" id="A0AAE3ZHW0"/>
<dbReference type="PANTHER" id="PTHR12418">
    <property type="entry name" value="ACYL-COENZYME A THIOESTERASE THEM4"/>
    <property type="match status" value="1"/>
</dbReference>
<comment type="catalytic activity">
    <reaction evidence="22">
        <text>dodecanoyl-CoA + H2O = dodecanoate + CoA + H(+)</text>
        <dbReference type="Rhea" id="RHEA:30135"/>
        <dbReference type="ChEBI" id="CHEBI:15377"/>
        <dbReference type="ChEBI" id="CHEBI:15378"/>
        <dbReference type="ChEBI" id="CHEBI:18262"/>
        <dbReference type="ChEBI" id="CHEBI:57287"/>
        <dbReference type="ChEBI" id="CHEBI:57375"/>
    </reaction>
    <physiologicalReaction direction="left-to-right" evidence="22">
        <dbReference type="Rhea" id="RHEA:30136"/>
    </physiologicalReaction>
</comment>
<keyword evidence="8" id="KW-0276">Fatty acid metabolism</keyword>
<evidence type="ECO:0000313" key="28">
    <source>
        <dbReference type="Proteomes" id="UP001180845"/>
    </source>
</evidence>
<dbReference type="InterPro" id="IPR006683">
    <property type="entry name" value="Thioestr_dom"/>
</dbReference>
<keyword evidence="5" id="KW-0963">Cytoplasm</keyword>
<evidence type="ECO:0000256" key="11">
    <source>
        <dbReference type="ARBA" id="ARBA00023136"/>
    </source>
</evidence>
<evidence type="ECO:0000256" key="5">
    <source>
        <dbReference type="ARBA" id="ARBA00022490"/>
    </source>
</evidence>
<organism evidence="27 28">
    <name type="scientific">Haloactinomyces albus</name>
    <dbReference type="NCBI Taxonomy" id="1352928"/>
    <lineage>
        <taxon>Bacteria</taxon>
        <taxon>Bacillati</taxon>
        <taxon>Actinomycetota</taxon>
        <taxon>Actinomycetes</taxon>
        <taxon>Actinopolysporales</taxon>
        <taxon>Actinopolysporaceae</taxon>
        <taxon>Haloactinomyces</taxon>
    </lineage>
</organism>
<keyword evidence="10" id="KW-0443">Lipid metabolism</keyword>
<evidence type="ECO:0000256" key="14">
    <source>
        <dbReference type="ARBA" id="ARBA00037002"/>
    </source>
</evidence>
<dbReference type="GO" id="GO:0016787">
    <property type="term" value="F:hydrolase activity"/>
    <property type="evidence" value="ECO:0007669"/>
    <property type="project" value="UniProtKB-KW"/>
</dbReference>
<dbReference type="Proteomes" id="UP001180845">
    <property type="component" value="Unassembled WGS sequence"/>
</dbReference>
<dbReference type="InterPro" id="IPR052365">
    <property type="entry name" value="THEM4/THEM5_acyl-CoA_thioest"/>
</dbReference>
<keyword evidence="6" id="KW-0053">Apoptosis</keyword>
<keyword evidence="28" id="KW-1185">Reference proteome</keyword>
<keyword evidence="9" id="KW-0809">Transit peptide</keyword>
<evidence type="ECO:0000256" key="12">
    <source>
        <dbReference type="ARBA" id="ARBA00023273"/>
    </source>
</evidence>
<evidence type="ECO:0000256" key="20">
    <source>
        <dbReference type="ARBA" id="ARBA00047734"/>
    </source>
</evidence>